<dbReference type="Gene3D" id="3.10.450.240">
    <property type="match status" value="1"/>
</dbReference>
<dbReference type="AlphaFoldDB" id="A0A1E3P154"/>
<dbReference type="GeneID" id="30203039"/>
<dbReference type="Proteomes" id="UP000094112">
    <property type="component" value="Unassembled WGS sequence"/>
</dbReference>
<dbReference type="GO" id="GO:0070131">
    <property type="term" value="P:positive regulation of mitochondrial translation"/>
    <property type="evidence" value="ECO:0007669"/>
    <property type="project" value="EnsemblFungi"/>
</dbReference>
<dbReference type="OrthoDB" id="19619at2759"/>
<name>A0A1E3P154_WICAA</name>
<gene>
    <name evidence="2" type="ORF">WICANDRAFT_84840</name>
</gene>
<dbReference type="Pfam" id="PF07961">
    <property type="entry name" value="MBA1"/>
    <property type="match status" value="1"/>
</dbReference>
<dbReference type="STRING" id="683960.A0A1E3P154"/>
<evidence type="ECO:0008006" key="4">
    <source>
        <dbReference type="Google" id="ProtNLM"/>
    </source>
</evidence>
<evidence type="ECO:0000256" key="1">
    <source>
        <dbReference type="SAM" id="MobiDB-lite"/>
    </source>
</evidence>
<protein>
    <recommendedName>
        <fullName evidence="4">MBA1-like protein</fullName>
    </recommendedName>
</protein>
<dbReference type="GO" id="GO:0097177">
    <property type="term" value="F:mitochondrial ribosome binding"/>
    <property type="evidence" value="ECO:0007669"/>
    <property type="project" value="EnsemblFungi"/>
</dbReference>
<dbReference type="EMBL" id="KV454211">
    <property type="protein sequence ID" value="ODQ59216.1"/>
    <property type="molecule type" value="Genomic_DNA"/>
</dbReference>
<dbReference type="RefSeq" id="XP_019038423.1">
    <property type="nucleotide sequence ID" value="XM_019185793.1"/>
</dbReference>
<feature type="region of interest" description="Disordered" evidence="1">
    <location>
        <begin position="257"/>
        <end position="277"/>
    </location>
</feature>
<evidence type="ECO:0000313" key="3">
    <source>
        <dbReference type="Proteomes" id="UP000094112"/>
    </source>
</evidence>
<feature type="compositionally biased region" description="Polar residues" evidence="1">
    <location>
        <begin position="266"/>
        <end position="277"/>
    </location>
</feature>
<organism evidence="2 3">
    <name type="scientific">Wickerhamomyces anomalus (strain ATCC 58044 / CBS 1984 / NCYC 433 / NRRL Y-366-8)</name>
    <name type="common">Yeast</name>
    <name type="synonym">Hansenula anomala</name>
    <dbReference type="NCBI Taxonomy" id="683960"/>
    <lineage>
        <taxon>Eukaryota</taxon>
        <taxon>Fungi</taxon>
        <taxon>Dikarya</taxon>
        <taxon>Ascomycota</taxon>
        <taxon>Saccharomycotina</taxon>
        <taxon>Saccharomycetes</taxon>
        <taxon>Phaffomycetales</taxon>
        <taxon>Wickerhamomycetaceae</taxon>
        <taxon>Wickerhamomyces</taxon>
    </lineage>
</organism>
<dbReference type="InterPro" id="IPR024621">
    <property type="entry name" value="Mba1"/>
</dbReference>
<accession>A0A1E3P154</accession>
<dbReference type="GO" id="GO:0032979">
    <property type="term" value="P:protein insertion into mitochondrial inner membrane from matrix"/>
    <property type="evidence" value="ECO:0007669"/>
    <property type="project" value="EnsemblFungi"/>
</dbReference>
<sequence length="277" mass="31699">MYRSIALPLVANSRRAALSTRQSPSSTLLSISNTHVFDPRFIGLTGDQYIPISWKNFPNPLTSPKLAYNCLARRLYNFGFNTIQVAFLRYQTGLKPKFLLWKNNSIERYVQVNKAFAHNKIPAVHKGMSVWVERALTSRVETIPKNIKLDWKLVKFNETPKLVTFRPVMLPGKPVEYVQVVYKFNTNQELIKVNLDNEKVSKISRNVVDYVGFTVDLHTNEAILSGSAFENSPYDKIPKPEDAKQSQIFEMMRNNGDIFRLPPKSQPSNSTITSKED</sequence>
<evidence type="ECO:0000313" key="2">
    <source>
        <dbReference type="EMBL" id="ODQ59216.1"/>
    </source>
</evidence>
<reference evidence="2 3" key="1">
    <citation type="journal article" date="2016" name="Proc. Natl. Acad. Sci. U.S.A.">
        <title>Comparative genomics of biotechnologically important yeasts.</title>
        <authorList>
            <person name="Riley R."/>
            <person name="Haridas S."/>
            <person name="Wolfe K.H."/>
            <person name="Lopes M.R."/>
            <person name="Hittinger C.T."/>
            <person name="Goeker M."/>
            <person name="Salamov A.A."/>
            <person name="Wisecaver J.H."/>
            <person name="Long T.M."/>
            <person name="Calvey C.H."/>
            <person name="Aerts A.L."/>
            <person name="Barry K.W."/>
            <person name="Choi C."/>
            <person name="Clum A."/>
            <person name="Coughlan A.Y."/>
            <person name="Deshpande S."/>
            <person name="Douglass A.P."/>
            <person name="Hanson S.J."/>
            <person name="Klenk H.-P."/>
            <person name="LaButti K.M."/>
            <person name="Lapidus A."/>
            <person name="Lindquist E.A."/>
            <person name="Lipzen A.M."/>
            <person name="Meier-Kolthoff J.P."/>
            <person name="Ohm R.A."/>
            <person name="Otillar R.P."/>
            <person name="Pangilinan J.L."/>
            <person name="Peng Y."/>
            <person name="Rokas A."/>
            <person name="Rosa C.A."/>
            <person name="Scheuner C."/>
            <person name="Sibirny A.A."/>
            <person name="Slot J.C."/>
            <person name="Stielow J.B."/>
            <person name="Sun H."/>
            <person name="Kurtzman C.P."/>
            <person name="Blackwell M."/>
            <person name="Grigoriev I.V."/>
            <person name="Jeffries T.W."/>
        </authorList>
    </citation>
    <scope>NUCLEOTIDE SEQUENCE [LARGE SCALE GENOMIC DNA]</scope>
    <source>
        <strain evidence="3">ATCC 58044 / CBS 1984 / NCYC 433 / NRRL Y-366-8</strain>
    </source>
</reference>
<keyword evidence="3" id="KW-1185">Reference proteome</keyword>
<dbReference type="GO" id="GO:0005743">
    <property type="term" value="C:mitochondrial inner membrane"/>
    <property type="evidence" value="ECO:0007669"/>
    <property type="project" value="EnsemblFungi"/>
</dbReference>
<proteinExistence type="predicted"/>